<evidence type="ECO:0000256" key="2">
    <source>
        <dbReference type="ARBA" id="ARBA00010447"/>
    </source>
</evidence>
<dbReference type="EC" id="2.8.1.7" evidence="3 8"/>
<dbReference type="InterPro" id="IPR000192">
    <property type="entry name" value="Aminotrans_V_dom"/>
</dbReference>
<dbReference type="GO" id="GO:0031071">
    <property type="term" value="F:cysteine desulfurase activity"/>
    <property type="evidence" value="ECO:0007669"/>
    <property type="project" value="UniProtKB-UniRule"/>
</dbReference>
<dbReference type="InterPro" id="IPR015421">
    <property type="entry name" value="PyrdxlP-dep_Trfase_major"/>
</dbReference>
<evidence type="ECO:0000313" key="10">
    <source>
        <dbReference type="EMBL" id="PIZ64277.1"/>
    </source>
</evidence>
<evidence type="ECO:0000259" key="9">
    <source>
        <dbReference type="Pfam" id="PF00266"/>
    </source>
</evidence>
<evidence type="ECO:0000313" key="11">
    <source>
        <dbReference type="Proteomes" id="UP000230027"/>
    </source>
</evidence>
<dbReference type="GO" id="GO:0030170">
    <property type="term" value="F:pyridoxal phosphate binding"/>
    <property type="evidence" value="ECO:0007669"/>
    <property type="project" value="UniProtKB-UniRule"/>
</dbReference>
<sequence length="414" mass="45911">MFDPKKIKKDFPIYNQHPNLVYLDSGATSLKPRVVVEKITEYYNQYSANIHRGIYQISELASLEYEETRSVVATFIGADSPSEIVFTRNSTESINLIASTVGQDIIESGDEIVTSIMEHHSNFVPWQQLAFSKGADFKVINIENYELRIMDDKSKVDLSDIVTKKTKILALTLVSNVLGTINPIKEISQAARKMNPNIIIVVDAAQAVPHMLVDVKNLGCDFLVFSSHKMFGPTGVGVLWGKANLLKKMDPYQYGGDMIDIVSLEKTTFAEPPHRFEAGTPNIAGVIGLKAAIRYIKNIGIENIKIHENKLANLAIAKLDKAFGEKIRILGPKADLNRSGIISFTINGVHPHDIAQICDEEQLAVRAGHHCAMPLHTCLNIPASTRASFYIYNTPTDVDKLAISLQRAVKILKK</sequence>
<dbReference type="PANTHER" id="PTHR43586">
    <property type="entry name" value="CYSTEINE DESULFURASE"/>
    <property type="match status" value="1"/>
</dbReference>
<accession>A0A2M7U236</accession>
<evidence type="ECO:0000256" key="8">
    <source>
        <dbReference type="RuleBase" id="RU004506"/>
    </source>
</evidence>
<dbReference type="Gene3D" id="3.40.640.10">
    <property type="entry name" value="Type I PLP-dependent aspartate aminotransferase-like (Major domain)"/>
    <property type="match status" value="1"/>
</dbReference>
<dbReference type="InterPro" id="IPR015424">
    <property type="entry name" value="PyrdxlP-dep_Trfase"/>
</dbReference>
<proteinExistence type="inferred from homology"/>
<reference evidence="11" key="1">
    <citation type="submission" date="2017-09" db="EMBL/GenBank/DDBJ databases">
        <title>Depth-based differentiation of microbial function through sediment-hosted aquifers and enrichment of novel symbionts in the deep terrestrial subsurface.</title>
        <authorList>
            <person name="Probst A.J."/>
            <person name="Ladd B."/>
            <person name="Jarett J.K."/>
            <person name="Geller-Mcgrath D.E."/>
            <person name="Sieber C.M.K."/>
            <person name="Emerson J.B."/>
            <person name="Anantharaman K."/>
            <person name="Thomas B.C."/>
            <person name="Malmstrom R."/>
            <person name="Stieglmeier M."/>
            <person name="Klingl A."/>
            <person name="Woyke T."/>
            <person name="Ryan C.M."/>
            <person name="Banfield J.F."/>
        </authorList>
    </citation>
    <scope>NUCLEOTIDE SEQUENCE [LARGE SCALE GENOMIC DNA]</scope>
</reference>
<name>A0A2M7U236_9BACT</name>
<dbReference type="Proteomes" id="UP000230027">
    <property type="component" value="Unassembled WGS sequence"/>
</dbReference>
<dbReference type="InterPro" id="IPR015422">
    <property type="entry name" value="PyrdxlP-dep_Trfase_small"/>
</dbReference>
<dbReference type="InterPro" id="IPR020578">
    <property type="entry name" value="Aminotrans_V_PyrdxlP_BS"/>
</dbReference>
<dbReference type="PANTHER" id="PTHR43586:SF8">
    <property type="entry name" value="CYSTEINE DESULFURASE 1, CHLOROPLASTIC"/>
    <property type="match status" value="1"/>
</dbReference>
<evidence type="ECO:0000256" key="7">
    <source>
        <dbReference type="RuleBase" id="RU004504"/>
    </source>
</evidence>
<dbReference type="NCBIfam" id="TIGR01979">
    <property type="entry name" value="sufS"/>
    <property type="match status" value="1"/>
</dbReference>
<evidence type="ECO:0000256" key="4">
    <source>
        <dbReference type="ARBA" id="ARBA00022679"/>
    </source>
</evidence>
<comment type="cofactor">
    <cofactor evidence="1 7">
        <name>pyridoxal 5'-phosphate</name>
        <dbReference type="ChEBI" id="CHEBI:597326"/>
    </cofactor>
</comment>
<dbReference type="InterPro" id="IPR010970">
    <property type="entry name" value="Cys_dSase_SufS"/>
</dbReference>
<comment type="function">
    <text evidence="8">Catalyzes the removal of elemental sulfur and selenium atoms from L-cysteine, L-cystine, L-selenocysteine, and L-selenocystine to produce L-alanine.</text>
</comment>
<dbReference type="Pfam" id="PF00266">
    <property type="entry name" value="Aminotran_5"/>
    <property type="match status" value="1"/>
</dbReference>
<feature type="domain" description="Aminotransferase class V" evidence="9">
    <location>
        <begin position="21"/>
        <end position="401"/>
    </location>
</feature>
<evidence type="ECO:0000256" key="6">
    <source>
        <dbReference type="ARBA" id="ARBA00050776"/>
    </source>
</evidence>
<organism evidence="10 11">
    <name type="scientific">Candidatus Roizmanbacteria bacterium CG_4_10_14_0_2_um_filter_36_9</name>
    <dbReference type="NCBI Taxonomy" id="1974823"/>
    <lineage>
        <taxon>Bacteria</taxon>
        <taxon>Candidatus Roizmaniibacteriota</taxon>
    </lineage>
</organism>
<protein>
    <recommendedName>
        <fullName evidence="3 8">Cysteine desulfurase</fullName>
        <ecNumber evidence="3 8">2.8.1.7</ecNumber>
    </recommendedName>
</protein>
<keyword evidence="5 8" id="KW-0663">Pyridoxal phosphate</keyword>
<dbReference type="EMBL" id="PFOD01000086">
    <property type="protein sequence ID" value="PIZ64277.1"/>
    <property type="molecule type" value="Genomic_DNA"/>
</dbReference>
<dbReference type="Gene3D" id="3.90.1150.10">
    <property type="entry name" value="Aspartate Aminotransferase, domain 1"/>
    <property type="match status" value="1"/>
</dbReference>
<evidence type="ECO:0000256" key="3">
    <source>
        <dbReference type="ARBA" id="ARBA00012239"/>
    </source>
</evidence>
<dbReference type="SUPFAM" id="SSF53383">
    <property type="entry name" value="PLP-dependent transferases"/>
    <property type="match status" value="1"/>
</dbReference>
<keyword evidence="4 8" id="KW-0808">Transferase</keyword>
<dbReference type="GO" id="GO:0006534">
    <property type="term" value="P:cysteine metabolic process"/>
    <property type="evidence" value="ECO:0007669"/>
    <property type="project" value="UniProtKB-UniRule"/>
</dbReference>
<comment type="similarity">
    <text evidence="2 8">Belongs to the class-V pyridoxal-phosphate-dependent aminotransferase family. Csd subfamily.</text>
</comment>
<evidence type="ECO:0000256" key="5">
    <source>
        <dbReference type="ARBA" id="ARBA00022898"/>
    </source>
</evidence>
<evidence type="ECO:0000256" key="1">
    <source>
        <dbReference type="ARBA" id="ARBA00001933"/>
    </source>
</evidence>
<gene>
    <name evidence="10" type="ORF">COY14_05075</name>
</gene>
<comment type="catalytic activity">
    <reaction evidence="6 8">
        <text>(sulfur carrier)-H + L-cysteine = (sulfur carrier)-SH + L-alanine</text>
        <dbReference type="Rhea" id="RHEA:43892"/>
        <dbReference type="Rhea" id="RHEA-COMP:14737"/>
        <dbReference type="Rhea" id="RHEA-COMP:14739"/>
        <dbReference type="ChEBI" id="CHEBI:29917"/>
        <dbReference type="ChEBI" id="CHEBI:35235"/>
        <dbReference type="ChEBI" id="CHEBI:57972"/>
        <dbReference type="ChEBI" id="CHEBI:64428"/>
        <dbReference type="EC" id="2.8.1.7"/>
    </reaction>
</comment>
<dbReference type="CDD" id="cd06453">
    <property type="entry name" value="SufS_like"/>
    <property type="match status" value="1"/>
</dbReference>
<comment type="caution">
    <text evidence="10">The sequence shown here is derived from an EMBL/GenBank/DDBJ whole genome shotgun (WGS) entry which is preliminary data.</text>
</comment>
<dbReference type="PROSITE" id="PS00595">
    <property type="entry name" value="AA_TRANSFER_CLASS_5"/>
    <property type="match status" value="1"/>
</dbReference>
<dbReference type="AlphaFoldDB" id="A0A2M7U236"/>